<sequence>MARHDDWFRIYDSSPVADIDMNTAYRKDRSYDGGATWESAPEMTGEHLRLEMTEALIADLTVGLRDGVVVIQSPHPMGGLIRYTPIR</sequence>
<proteinExistence type="predicted"/>
<accession>A0ACD4ZPW8</accession>
<reference evidence="1" key="1">
    <citation type="submission" date="2022-10" db="EMBL/GenBank/DDBJ databases">
        <title>The complete genomes of actinobacterial strains from the NBC collection.</title>
        <authorList>
            <person name="Joergensen T.S."/>
            <person name="Alvarez Arevalo M."/>
            <person name="Sterndorff E.B."/>
            <person name="Faurdal D."/>
            <person name="Vuksanovic O."/>
            <person name="Mourched A.-S."/>
            <person name="Charusanti P."/>
            <person name="Shaw S."/>
            <person name="Blin K."/>
            <person name="Weber T."/>
        </authorList>
    </citation>
    <scope>NUCLEOTIDE SEQUENCE</scope>
    <source>
        <strain evidence="1">NBC 01771</strain>
    </source>
</reference>
<dbReference type="Proteomes" id="UP001348369">
    <property type="component" value="Chromosome"/>
</dbReference>
<keyword evidence="2" id="KW-1185">Reference proteome</keyword>
<evidence type="ECO:0000313" key="1">
    <source>
        <dbReference type="EMBL" id="WSC00077.1"/>
    </source>
</evidence>
<organism evidence="1 2">
    <name type="scientific">Streptomyces scopuliridis</name>
    <dbReference type="NCBI Taxonomy" id="452529"/>
    <lineage>
        <taxon>Bacteria</taxon>
        <taxon>Bacillati</taxon>
        <taxon>Actinomycetota</taxon>
        <taxon>Actinomycetes</taxon>
        <taxon>Kitasatosporales</taxon>
        <taxon>Streptomycetaceae</taxon>
        <taxon>Streptomyces</taxon>
    </lineage>
</organism>
<gene>
    <name evidence="1" type="ORF">OG835_25830</name>
</gene>
<evidence type="ECO:0000313" key="2">
    <source>
        <dbReference type="Proteomes" id="UP001348369"/>
    </source>
</evidence>
<name>A0ACD4ZPW8_9ACTN</name>
<protein>
    <submittedName>
        <fullName evidence="1">Uncharacterized protein</fullName>
    </submittedName>
</protein>
<dbReference type="EMBL" id="CP109109">
    <property type="protein sequence ID" value="WSC00077.1"/>
    <property type="molecule type" value="Genomic_DNA"/>
</dbReference>